<dbReference type="Gene3D" id="1.20.120.520">
    <property type="entry name" value="nmb1532 protein domain like"/>
    <property type="match status" value="1"/>
</dbReference>
<evidence type="ECO:0000259" key="1">
    <source>
        <dbReference type="Pfam" id="PF01814"/>
    </source>
</evidence>
<accession>A0A2W2AME5</accession>
<name>A0A2W2AME5_9HYPH</name>
<sequence length="177" mass="20138">MSDHAVSDRPNPLARNPLDMIASAHALQVQMCDAMERIADGLPDEVDRRLCAQVASCLQFDLPLHHHDEEEGLFPLLMKRAKPEDGLDQILARLASEHSSDNDFASEIAEALETLGQGGRPANPEMLGYMLRGFFERYRRHVHWENQLVMPLARLRLTREDLDELQATMNENRRQAS</sequence>
<reference evidence="3" key="1">
    <citation type="submission" date="2018-06" db="EMBL/GenBank/DDBJ databases">
        <title>Aestuariibacter litoralis strain KCTC 52945T.</title>
        <authorList>
            <person name="Li X."/>
            <person name="Salam N."/>
            <person name="Li J.-L."/>
            <person name="Chen Y.-M."/>
            <person name="Yang Z.-W."/>
            <person name="Zhang L.-Y."/>
            <person name="Han M.-X."/>
            <person name="Xiao M."/>
            <person name="Li W.-J."/>
        </authorList>
    </citation>
    <scope>NUCLEOTIDE SEQUENCE [LARGE SCALE GENOMIC DNA]</scope>
    <source>
        <strain evidence="3">KCTC 52945</strain>
    </source>
</reference>
<dbReference type="AlphaFoldDB" id="A0A2W2AME5"/>
<feature type="domain" description="Hemerythrin-like" evidence="1">
    <location>
        <begin position="17"/>
        <end position="153"/>
    </location>
</feature>
<dbReference type="Pfam" id="PF01814">
    <property type="entry name" value="Hemerythrin"/>
    <property type="match status" value="1"/>
</dbReference>
<protein>
    <submittedName>
        <fullName evidence="2">Hemerythrin domain-containing protein</fullName>
    </submittedName>
</protein>
<evidence type="ECO:0000313" key="3">
    <source>
        <dbReference type="Proteomes" id="UP000248795"/>
    </source>
</evidence>
<dbReference type="EMBL" id="QKVK01000005">
    <property type="protein sequence ID" value="PZF76561.1"/>
    <property type="molecule type" value="Genomic_DNA"/>
</dbReference>
<dbReference type="InterPro" id="IPR012312">
    <property type="entry name" value="Hemerythrin-like"/>
</dbReference>
<evidence type="ECO:0000313" key="2">
    <source>
        <dbReference type="EMBL" id="PZF76561.1"/>
    </source>
</evidence>
<organism evidence="2 3">
    <name type="scientific">Aestuariivirga litoralis</name>
    <dbReference type="NCBI Taxonomy" id="2650924"/>
    <lineage>
        <taxon>Bacteria</taxon>
        <taxon>Pseudomonadati</taxon>
        <taxon>Pseudomonadota</taxon>
        <taxon>Alphaproteobacteria</taxon>
        <taxon>Hyphomicrobiales</taxon>
        <taxon>Aestuariivirgaceae</taxon>
        <taxon>Aestuariivirga</taxon>
    </lineage>
</organism>
<proteinExistence type="predicted"/>
<keyword evidence="3" id="KW-1185">Reference proteome</keyword>
<dbReference type="Proteomes" id="UP000248795">
    <property type="component" value="Unassembled WGS sequence"/>
</dbReference>
<comment type="caution">
    <text evidence="2">The sequence shown here is derived from an EMBL/GenBank/DDBJ whole genome shotgun (WGS) entry which is preliminary data.</text>
</comment>
<gene>
    <name evidence="2" type="ORF">DK847_12205</name>
</gene>